<dbReference type="EMBL" id="CAOJ01015602">
    <property type="protein sequence ID" value="CCO36159.1"/>
    <property type="molecule type" value="Genomic_DNA"/>
</dbReference>
<dbReference type="Proteomes" id="UP000012065">
    <property type="component" value="Unassembled WGS sequence"/>
</dbReference>
<protein>
    <submittedName>
        <fullName evidence="1">Uncharacterized protein</fullName>
    </submittedName>
</protein>
<dbReference type="HOGENOM" id="CLU_625828_0_0_1"/>
<sequence>MLHAPTELEFSPLTSQYGMIGDMAQDAPKRSSILGFLSDDYLFGDTMMTYWKYGWEGRANFDSVRPEGYNAWLADAQESARGFYANGSSDHYTWLLNKGKSIPKAALVAGKELDGTPLYVGRTFFGRGVQPGKVSSGFENRCRIAYEEDEIEVEYYEILIAEPHSFCWIPKTITPDVHLFEAGGEARGPLYVARAQIEGGVHPGKAGPHIDGAHIPYSFKSKIIMECYEILVPNHVPLFKDNQSKVTQPHHSQDGYAANNFPPEFFLIENSGMEEKERYNRYSAEERRARIKRHLDQYNDRSTKDIRPYILQDDRTPEDHPKPMLLEYGKIDEPIDKTPGSLSKSRLIGNRLLTYWKHGKEGCMKIIRPMGYGTWLLDAQERTRKFYNHGPSDQHTWVLNTGNSIPEGALIAGHESDGTPLYIGRTFFEWGILFKSTL</sequence>
<proteinExistence type="predicted"/>
<dbReference type="PANTHER" id="PTHR31649">
    <property type="entry name" value="AGAP009604-PA"/>
    <property type="match status" value="1"/>
</dbReference>
<reference evidence="1 2" key="1">
    <citation type="journal article" date="2013" name="J. Biotechnol.">
        <title>Establishment and interpretation of the genome sequence of the phytopathogenic fungus Rhizoctonia solani AG1-IB isolate 7/3/14.</title>
        <authorList>
            <person name="Wibberg D.W."/>
            <person name="Jelonek L.J."/>
            <person name="Rupp O.R."/>
            <person name="Hennig M.H."/>
            <person name="Eikmeyer F.E."/>
            <person name="Goesmann A.G."/>
            <person name="Hartmann A.H."/>
            <person name="Borriss R.B."/>
            <person name="Grosch R.G."/>
            <person name="Puehler A.P."/>
            <person name="Schlueter A.S."/>
        </authorList>
    </citation>
    <scope>NUCLEOTIDE SEQUENCE [LARGE SCALE GENOMIC DNA]</scope>
    <source>
        <strain evidence="2">AG1-IB / isolate 7/3/14</strain>
    </source>
</reference>
<evidence type="ECO:0000313" key="2">
    <source>
        <dbReference type="Proteomes" id="UP000012065"/>
    </source>
</evidence>
<dbReference type="AlphaFoldDB" id="M5CA33"/>
<organism evidence="1 2">
    <name type="scientific">Thanatephorus cucumeris (strain AG1-IB / isolate 7/3/14)</name>
    <name type="common">Lettuce bottom rot fungus</name>
    <name type="synonym">Rhizoctonia solani</name>
    <dbReference type="NCBI Taxonomy" id="1108050"/>
    <lineage>
        <taxon>Eukaryota</taxon>
        <taxon>Fungi</taxon>
        <taxon>Dikarya</taxon>
        <taxon>Basidiomycota</taxon>
        <taxon>Agaricomycotina</taxon>
        <taxon>Agaricomycetes</taxon>
        <taxon>Cantharellales</taxon>
        <taxon>Ceratobasidiaceae</taxon>
        <taxon>Rhizoctonia</taxon>
        <taxon>Rhizoctonia solani AG-1</taxon>
    </lineage>
</organism>
<dbReference type="PANTHER" id="PTHR31649:SF1">
    <property type="entry name" value="FARNESOIC ACID O-METHYL TRANSFERASE DOMAIN-CONTAINING PROTEIN"/>
    <property type="match status" value="1"/>
</dbReference>
<accession>M5CA33</accession>
<dbReference type="SMART" id="SM00696">
    <property type="entry name" value="DM9"/>
    <property type="match status" value="1"/>
</dbReference>
<dbReference type="Pfam" id="PF11901">
    <property type="entry name" value="DM9"/>
    <property type="match status" value="2"/>
</dbReference>
<dbReference type="InterPro" id="IPR006616">
    <property type="entry name" value="DM9_repeat"/>
</dbReference>
<comment type="caution">
    <text evidence="1">The sequence shown here is derived from an EMBL/GenBank/DDBJ whole genome shotgun (WGS) entry which is preliminary data.</text>
</comment>
<evidence type="ECO:0000313" key="1">
    <source>
        <dbReference type="EMBL" id="CCO36159.1"/>
    </source>
</evidence>
<gene>
    <name evidence="1" type="ORF">BN14_10287</name>
</gene>
<name>M5CA33_THACB</name>